<dbReference type="GO" id="GO:0009279">
    <property type="term" value="C:cell outer membrane"/>
    <property type="evidence" value="ECO:0007669"/>
    <property type="project" value="UniProtKB-SubCell"/>
</dbReference>
<evidence type="ECO:0000313" key="6">
    <source>
        <dbReference type="Proteomes" id="UP001056426"/>
    </source>
</evidence>
<evidence type="ECO:0000256" key="1">
    <source>
        <dbReference type="ARBA" id="ARBA00004442"/>
    </source>
</evidence>
<keyword evidence="6" id="KW-1185">Reference proteome</keyword>
<dbReference type="InterPro" id="IPR036942">
    <property type="entry name" value="Beta-barrel_TonB_sf"/>
</dbReference>
<dbReference type="AlphaFoldDB" id="A0A9J6ZTE9"/>
<feature type="signal peptide" evidence="4">
    <location>
        <begin position="1"/>
        <end position="21"/>
    </location>
</feature>
<dbReference type="Gene3D" id="2.40.170.20">
    <property type="entry name" value="TonB-dependent receptor, beta-barrel domain"/>
    <property type="match status" value="1"/>
</dbReference>
<protein>
    <submittedName>
        <fullName evidence="5">TonB-dependent receptor</fullName>
    </submittedName>
</protein>
<evidence type="ECO:0000256" key="2">
    <source>
        <dbReference type="ARBA" id="ARBA00023136"/>
    </source>
</evidence>
<sequence length="588" mass="66481">MKTFKALMIIAGLIVLIPTRAQEESINQEVRVVREYNPTVSDAFKINRMPQTAEEELATPVFNYSLSAKAMVGKPETVPLVAARMGKEPREDLSNTYFRGYVGNYNTIGGALMYNILHSDKYSLALKAVHESSLGEVEVTGIDEDAQFHESLGGLYFNRFFKRNTFSIDMDFSNLAYRYYGFGSLEPEQDYVNRYADVGSPESVPGKDILPEAKQRQTAFDIVLGLNNNATNGQTNKWDLNMGFSTFGTYTGVSENQFIYRGDFEFPINELGLKFETGVLHAGTNNAVSDNEFLYNFVRRQQTLVTVNPALVRRKDGLLLNFGLRIGAGFDELEDELYLSPDVWASYTIAEGIVAIEGGVTGEIKPSTYRSIMEENPYVSPDLNVKNAFHGVKFFFGTKGNFSNATSFAARVEYSVFRDEHFYVNRTFTREPERTMQDFINQFDVDYDDGNLLTVSGVFNARFTPDLEMTLKGSYYGWKLDSLSHAWQRPDMEAGIRLTYRYDESLTLYGSFNVIGSRNAAIPDLLLPEQAVVSLDPVYDFNLGANYSLNKKWHFFGEVRNMLASRYNRWFGYPSHGINAIVGLGYSF</sequence>
<reference evidence="5" key="2">
    <citation type="submission" date="2022-06" db="EMBL/GenBank/DDBJ databases">
        <title>Xiashengella guii gen. nov. sp. nov., a bacterium isolated form anaerobic digestion tank.</title>
        <authorList>
            <person name="Huang H."/>
        </authorList>
    </citation>
    <scope>NUCLEOTIDE SEQUENCE</scope>
    <source>
        <strain evidence="5">Ai-910</strain>
    </source>
</reference>
<keyword evidence="2" id="KW-0472">Membrane</keyword>
<dbReference type="RefSeq" id="WP_250725319.1">
    <property type="nucleotide sequence ID" value="NZ_CP098400.1"/>
</dbReference>
<gene>
    <name evidence="5" type="ORF">M9189_05740</name>
</gene>
<keyword evidence="5" id="KW-0675">Receptor</keyword>
<keyword evidence="3" id="KW-0998">Cell outer membrane</keyword>
<comment type="subcellular location">
    <subcellularLocation>
        <location evidence="1">Cell outer membrane</location>
    </subcellularLocation>
</comment>
<keyword evidence="4" id="KW-0732">Signal</keyword>
<feature type="chain" id="PRO_5039889051" evidence="4">
    <location>
        <begin position="22"/>
        <end position="588"/>
    </location>
</feature>
<dbReference type="KEGG" id="alkq:M9189_05740"/>
<evidence type="ECO:0000313" key="5">
    <source>
        <dbReference type="EMBL" id="URW80851.1"/>
    </source>
</evidence>
<dbReference type="Proteomes" id="UP001056426">
    <property type="component" value="Chromosome"/>
</dbReference>
<evidence type="ECO:0000256" key="3">
    <source>
        <dbReference type="ARBA" id="ARBA00023237"/>
    </source>
</evidence>
<evidence type="ECO:0000256" key="4">
    <source>
        <dbReference type="SAM" id="SignalP"/>
    </source>
</evidence>
<dbReference type="SUPFAM" id="SSF56935">
    <property type="entry name" value="Porins"/>
    <property type="match status" value="1"/>
</dbReference>
<accession>A0A9J6ZTE9</accession>
<organism evidence="5 6">
    <name type="scientific">Xiashengella succiniciproducens</name>
    <dbReference type="NCBI Taxonomy" id="2949635"/>
    <lineage>
        <taxon>Bacteria</taxon>
        <taxon>Pseudomonadati</taxon>
        <taxon>Bacteroidota</taxon>
        <taxon>Bacteroidia</taxon>
        <taxon>Marinilabiliales</taxon>
        <taxon>Marinilabiliaceae</taxon>
        <taxon>Xiashengella</taxon>
    </lineage>
</organism>
<name>A0A9J6ZTE9_9BACT</name>
<proteinExistence type="predicted"/>
<reference evidence="5" key="1">
    <citation type="submission" date="2022-05" db="EMBL/GenBank/DDBJ databases">
        <authorList>
            <person name="Sun X."/>
        </authorList>
    </citation>
    <scope>NUCLEOTIDE SEQUENCE</scope>
    <source>
        <strain evidence="5">Ai-910</strain>
    </source>
</reference>
<dbReference type="EMBL" id="CP098400">
    <property type="protein sequence ID" value="URW80851.1"/>
    <property type="molecule type" value="Genomic_DNA"/>
</dbReference>